<sequence>MDNNNLVFFMFRQIGPAMFRNTQVSMSCVGGCGCLLHHQSHPIVICSLLFFFQIQIKDKVNELGSHSANSQILDLHVFPMVPDVSILQKQLYNML</sequence>
<evidence type="ECO:0000313" key="1">
    <source>
        <dbReference type="EMBL" id="ONI19916.1"/>
    </source>
</evidence>
<reference evidence="1 2" key="1">
    <citation type="journal article" date="2013" name="Nat. Genet.">
        <title>The high-quality draft genome of peach (Prunus persica) identifies unique patterns of genetic diversity, domestication and genome evolution.</title>
        <authorList>
            <consortium name="International Peach Genome Initiative"/>
            <person name="Verde I."/>
            <person name="Abbott A.G."/>
            <person name="Scalabrin S."/>
            <person name="Jung S."/>
            <person name="Shu S."/>
            <person name="Marroni F."/>
            <person name="Zhebentyayeva T."/>
            <person name="Dettori M.T."/>
            <person name="Grimwood J."/>
            <person name="Cattonaro F."/>
            <person name="Zuccolo A."/>
            <person name="Rossini L."/>
            <person name="Jenkins J."/>
            <person name="Vendramin E."/>
            <person name="Meisel L.A."/>
            <person name="Decroocq V."/>
            <person name="Sosinski B."/>
            <person name="Prochnik S."/>
            <person name="Mitros T."/>
            <person name="Policriti A."/>
            <person name="Cipriani G."/>
            <person name="Dondini L."/>
            <person name="Ficklin S."/>
            <person name="Goodstein D.M."/>
            <person name="Xuan P."/>
            <person name="Del Fabbro C."/>
            <person name="Aramini V."/>
            <person name="Copetti D."/>
            <person name="Gonzalez S."/>
            <person name="Horner D.S."/>
            <person name="Falchi R."/>
            <person name="Lucas S."/>
            <person name="Mica E."/>
            <person name="Maldonado J."/>
            <person name="Lazzari B."/>
            <person name="Bielenberg D."/>
            <person name="Pirona R."/>
            <person name="Miculan M."/>
            <person name="Barakat A."/>
            <person name="Testolin R."/>
            <person name="Stella A."/>
            <person name="Tartarini S."/>
            <person name="Tonutti P."/>
            <person name="Arus P."/>
            <person name="Orellana A."/>
            <person name="Wells C."/>
            <person name="Main D."/>
            <person name="Vizzotto G."/>
            <person name="Silva H."/>
            <person name="Salamini F."/>
            <person name="Schmutz J."/>
            <person name="Morgante M."/>
            <person name="Rokhsar D.S."/>
        </authorList>
    </citation>
    <scope>NUCLEOTIDE SEQUENCE [LARGE SCALE GENOMIC DNA]</scope>
    <source>
        <strain evidence="2">cv. Nemared</strain>
    </source>
</reference>
<protein>
    <submittedName>
        <fullName evidence="1">Uncharacterized protein</fullName>
    </submittedName>
</protein>
<dbReference type="Proteomes" id="UP000006882">
    <property type="component" value="Chromosome G3"/>
</dbReference>
<gene>
    <name evidence="1" type="ORF">PRUPE_3G304700</name>
</gene>
<dbReference type="AlphaFoldDB" id="A0A251Q7W0"/>
<dbReference type="Gramene" id="ONI19916">
    <property type="protein sequence ID" value="ONI19916"/>
    <property type="gene ID" value="PRUPE_3G304700"/>
</dbReference>
<keyword evidence="2" id="KW-1185">Reference proteome</keyword>
<accession>A0A251Q7W0</accession>
<dbReference type="EMBL" id="CM007653">
    <property type="protein sequence ID" value="ONI19916.1"/>
    <property type="molecule type" value="Genomic_DNA"/>
</dbReference>
<organism evidence="1 2">
    <name type="scientific">Prunus persica</name>
    <name type="common">Peach</name>
    <name type="synonym">Amygdalus persica</name>
    <dbReference type="NCBI Taxonomy" id="3760"/>
    <lineage>
        <taxon>Eukaryota</taxon>
        <taxon>Viridiplantae</taxon>
        <taxon>Streptophyta</taxon>
        <taxon>Embryophyta</taxon>
        <taxon>Tracheophyta</taxon>
        <taxon>Spermatophyta</taxon>
        <taxon>Magnoliopsida</taxon>
        <taxon>eudicotyledons</taxon>
        <taxon>Gunneridae</taxon>
        <taxon>Pentapetalae</taxon>
        <taxon>rosids</taxon>
        <taxon>fabids</taxon>
        <taxon>Rosales</taxon>
        <taxon>Rosaceae</taxon>
        <taxon>Amygdaloideae</taxon>
        <taxon>Amygdaleae</taxon>
        <taxon>Prunus</taxon>
    </lineage>
</organism>
<proteinExistence type="predicted"/>
<name>A0A251Q7W0_PRUPE</name>
<evidence type="ECO:0000313" key="2">
    <source>
        <dbReference type="Proteomes" id="UP000006882"/>
    </source>
</evidence>